<evidence type="ECO:0000256" key="2">
    <source>
        <dbReference type="ARBA" id="ARBA00022481"/>
    </source>
</evidence>
<dbReference type="GO" id="GO:0003735">
    <property type="term" value="F:structural constituent of ribosome"/>
    <property type="evidence" value="ECO:0007669"/>
    <property type="project" value="InterPro"/>
</dbReference>
<feature type="domain" description="Large ribosomal subunit protein uL11 N-terminal" evidence="11">
    <location>
        <begin position="11"/>
        <end position="68"/>
    </location>
</feature>
<dbReference type="SUPFAM" id="SSF46906">
    <property type="entry name" value="Ribosomal protein L11, C-terminal domain"/>
    <property type="match status" value="1"/>
</dbReference>
<evidence type="ECO:0000256" key="7">
    <source>
        <dbReference type="ARBA" id="ARBA00035540"/>
    </source>
</evidence>
<evidence type="ECO:0000259" key="10">
    <source>
        <dbReference type="Pfam" id="PF00298"/>
    </source>
</evidence>
<dbReference type="InterPro" id="IPR036796">
    <property type="entry name" value="Ribosomal_uL11_N_sf"/>
</dbReference>
<dbReference type="HAMAP" id="MF_00736">
    <property type="entry name" value="Ribosomal_uL11"/>
    <property type="match status" value="1"/>
</dbReference>
<evidence type="ECO:0000259" key="11">
    <source>
        <dbReference type="Pfam" id="PF03946"/>
    </source>
</evidence>
<name>A0A5J4YPX6_PORPP</name>
<dbReference type="InterPro" id="IPR000911">
    <property type="entry name" value="Ribosomal_uL11"/>
</dbReference>
<dbReference type="GO" id="GO:0070180">
    <property type="term" value="F:large ribosomal subunit rRNA binding"/>
    <property type="evidence" value="ECO:0007669"/>
    <property type="project" value="TreeGrafter"/>
</dbReference>
<evidence type="ECO:0000256" key="6">
    <source>
        <dbReference type="ARBA" id="ARBA00023274"/>
    </source>
</evidence>
<gene>
    <name evidence="12" type="ORF">FVE85_9026</name>
</gene>
<protein>
    <recommendedName>
        <fullName evidence="8">Large ribosomal subunit protein uL11m</fullName>
    </recommendedName>
    <alternativeName>
        <fullName evidence="7">50S ribosomal protein L11, chloroplastic</fullName>
    </alternativeName>
</protein>
<evidence type="ECO:0000313" key="12">
    <source>
        <dbReference type="EMBL" id="KAA8492754.1"/>
    </source>
</evidence>
<dbReference type="FunFam" id="1.10.10.250:FF:000003">
    <property type="entry name" value="Mitochondrial ribosomal protein L11"/>
    <property type="match status" value="1"/>
</dbReference>
<dbReference type="InterPro" id="IPR006519">
    <property type="entry name" value="Ribosomal_uL11_bac-typ"/>
</dbReference>
<organism evidence="12 13">
    <name type="scientific">Porphyridium purpureum</name>
    <name type="common">Red alga</name>
    <name type="synonym">Porphyridium cruentum</name>
    <dbReference type="NCBI Taxonomy" id="35688"/>
    <lineage>
        <taxon>Eukaryota</taxon>
        <taxon>Rhodophyta</taxon>
        <taxon>Bangiophyceae</taxon>
        <taxon>Porphyridiales</taxon>
        <taxon>Porphyridiaceae</taxon>
        <taxon>Porphyridium</taxon>
    </lineage>
</organism>
<dbReference type="Proteomes" id="UP000324585">
    <property type="component" value="Unassembled WGS sequence"/>
</dbReference>
<dbReference type="SMART" id="SM00649">
    <property type="entry name" value="RL11"/>
    <property type="match status" value="1"/>
</dbReference>
<dbReference type="InterPro" id="IPR020784">
    <property type="entry name" value="Ribosomal_uL11_N"/>
</dbReference>
<dbReference type="PANTHER" id="PTHR11661:SF1">
    <property type="entry name" value="LARGE RIBOSOMAL SUBUNIT PROTEIN UL11M"/>
    <property type="match status" value="1"/>
</dbReference>
<dbReference type="Gene3D" id="1.10.10.250">
    <property type="entry name" value="Ribosomal protein L11, C-terminal domain"/>
    <property type="match status" value="1"/>
</dbReference>
<evidence type="ECO:0000313" key="13">
    <source>
        <dbReference type="Proteomes" id="UP000324585"/>
    </source>
</evidence>
<dbReference type="InterPro" id="IPR036769">
    <property type="entry name" value="Ribosomal_uL11_C_sf"/>
</dbReference>
<evidence type="ECO:0000256" key="4">
    <source>
        <dbReference type="ARBA" id="ARBA00022884"/>
    </source>
</evidence>
<evidence type="ECO:0000256" key="9">
    <source>
        <dbReference type="RuleBase" id="RU003978"/>
    </source>
</evidence>
<dbReference type="Pfam" id="PF00298">
    <property type="entry name" value="Ribosomal_L11"/>
    <property type="match status" value="1"/>
</dbReference>
<dbReference type="Pfam" id="PF03946">
    <property type="entry name" value="Ribosomal_L11_N"/>
    <property type="match status" value="1"/>
</dbReference>
<evidence type="ECO:0000256" key="1">
    <source>
        <dbReference type="ARBA" id="ARBA00010537"/>
    </source>
</evidence>
<keyword evidence="2" id="KW-0488">Methylation</keyword>
<dbReference type="FunFam" id="3.30.1550.10:FF:000006">
    <property type="entry name" value="50S ribosomal protein L11"/>
    <property type="match status" value="1"/>
</dbReference>
<proteinExistence type="inferred from homology"/>
<comment type="caution">
    <text evidence="12">The sequence shown here is derived from an EMBL/GenBank/DDBJ whole genome shotgun (WGS) entry which is preliminary data.</text>
</comment>
<comment type="similarity">
    <text evidence="1 9">Belongs to the universal ribosomal protein uL11 family.</text>
</comment>
<dbReference type="EMBL" id="VRMN01000008">
    <property type="protein sequence ID" value="KAA8492754.1"/>
    <property type="molecule type" value="Genomic_DNA"/>
</dbReference>
<dbReference type="CDD" id="cd00349">
    <property type="entry name" value="Ribosomal_L11"/>
    <property type="match status" value="1"/>
</dbReference>
<sequence length="146" mass="16260">MTDKTIKMVLKFVVPAGKAAPSPPVGPRLGQLGLPIMQFCKEFNDRVKDVKDGIPLTTKIYAYTDRTYEFRVFTPPTSHFIKGCAGVDKGANKPGKEIVGTLPLKMVYEIAKYKKEHDVRLKHMPLRGLCKMIVGQANNMGIAIKR</sequence>
<evidence type="ECO:0000256" key="3">
    <source>
        <dbReference type="ARBA" id="ARBA00022730"/>
    </source>
</evidence>
<reference evidence="13" key="1">
    <citation type="journal article" date="2019" name="Nat. Commun.">
        <title>Expansion of phycobilisome linker gene families in mesophilic red algae.</title>
        <authorList>
            <person name="Lee J."/>
            <person name="Kim D."/>
            <person name="Bhattacharya D."/>
            <person name="Yoon H.S."/>
        </authorList>
    </citation>
    <scope>NUCLEOTIDE SEQUENCE [LARGE SCALE GENOMIC DNA]</scope>
    <source>
        <strain evidence="13">CCMP 1328</strain>
    </source>
</reference>
<dbReference type="PANTHER" id="PTHR11661">
    <property type="entry name" value="60S RIBOSOMAL PROTEIN L12"/>
    <property type="match status" value="1"/>
</dbReference>
<dbReference type="GO" id="GO:0005762">
    <property type="term" value="C:mitochondrial large ribosomal subunit"/>
    <property type="evidence" value="ECO:0007669"/>
    <property type="project" value="TreeGrafter"/>
</dbReference>
<keyword evidence="3" id="KW-0699">rRNA-binding</keyword>
<evidence type="ECO:0000256" key="8">
    <source>
        <dbReference type="ARBA" id="ARBA00040104"/>
    </source>
</evidence>
<keyword evidence="5 9" id="KW-0689">Ribosomal protein</keyword>
<dbReference type="AlphaFoldDB" id="A0A5J4YPX6"/>
<dbReference type="OrthoDB" id="1091498at2759"/>
<keyword evidence="6 9" id="KW-0687">Ribonucleoprotein</keyword>
<dbReference type="OMA" id="CKQFNAK"/>
<dbReference type="InterPro" id="IPR020783">
    <property type="entry name" value="Ribosomal_uL11_C"/>
</dbReference>
<dbReference type="Gene3D" id="3.30.1550.10">
    <property type="entry name" value="Ribosomal protein L11/L12, N-terminal domain"/>
    <property type="match status" value="1"/>
</dbReference>
<dbReference type="GO" id="GO:0006412">
    <property type="term" value="P:translation"/>
    <property type="evidence" value="ECO:0007669"/>
    <property type="project" value="InterPro"/>
</dbReference>
<dbReference type="SUPFAM" id="SSF54747">
    <property type="entry name" value="Ribosomal L11/L12e N-terminal domain"/>
    <property type="match status" value="1"/>
</dbReference>
<feature type="domain" description="Large ribosomal subunit protein uL11 C-terminal" evidence="10">
    <location>
        <begin position="74"/>
        <end position="144"/>
    </location>
</feature>
<keyword evidence="4" id="KW-0694">RNA-binding</keyword>
<evidence type="ECO:0000256" key="5">
    <source>
        <dbReference type="ARBA" id="ARBA00022980"/>
    </source>
</evidence>
<keyword evidence="13" id="KW-1185">Reference proteome</keyword>
<dbReference type="NCBIfam" id="TIGR01632">
    <property type="entry name" value="L11_bact"/>
    <property type="match status" value="1"/>
</dbReference>
<accession>A0A5J4YPX6</accession>